<sequence>MSDDLTDIFFPSSGERSVDPMKAAQEAMRKPLPRRFYKAATVEARGDAFVLLLDGRAARTPARKPLSLPTRAAAEAVAAEWAAQIDVVDPATMPLTRLVNSAIDGVAADPAAVAADAVKYAGSDLLCYRADAPARLAARQTAVWDPVLAWARERLGSRFVLAAGVMFVEQPPEAIAGIERAVAAFSTPLALAALHAMTTLTGSVLIALAVAHGRLSVEEGWQAAHVDEDVQMEIWGKDAEALARREHRFAEFRAAATLLRLVG</sequence>
<dbReference type="Gene3D" id="1.10.3580.10">
    <property type="entry name" value="ATP12 ATPase"/>
    <property type="match status" value="1"/>
</dbReference>
<dbReference type="InterPro" id="IPR011419">
    <property type="entry name" value="ATP12_ATP_synth-F1-assembly"/>
</dbReference>
<dbReference type="Gene3D" id="3.30.2180.10">
    <property type="entry name" value="ATP12-like"/>
    <property type="match status" value="1"/>
</dbReference>
<dbReference type="EMBL" id="JASJEV010000001">
    <property type="protein sequence ID" value="MDJ1157266.1"/>
    <property type="molecule type" value="Genomic_DNA"/>
</dbReference>
<dbReference type="Pfam" id="PF07542">
    <property type="entry name" value="ATP12"/>
    <property type="match status" value="1"/>
</dbReference>
<reference evidence="4 5" key="1">
    <citation type="submission" date="2023-05" db="EMBL/GenBank/DDBJ databases">
        <title>Chelatococcus sp. nov., a moderately thermophilic bacterium isolated from hot spring microbial mat.</title>
        <authorList>
            <person name="Hu C.-J."/>
            <person name="Li W.-J."/>
        </authorList>
    </citation>
    <scope>NUCLEOTIDE SEQUENCE [LARGE SCALE GENOMIC DNA]</scope>
    <source>
        <strain evidence="4 5">SYSU G07232</strain>
    </source>
</reference>
<gene>
    <name evidence="4" type="ORF">QNA08_03305</name>
</gene>
<evidence type="ECO:0000256" key="2">
    <source>
        <dbReference type="ARBA" id="ARBA00022946"/>
    </source>
</evidence>
<dbReference type="PANTHER" id="PTHR21013">
    <property type="entry name" value="ATP SYNTHASE MITOCHONDRIAL F1 COMPLEX ASSEMBLY FACTOR 2/ATP12 PROTEIN, MITOCHONDRIAL PRECURSOR"/>
    <property type="match status" value="1"/>
</dbReference>
<name>A0ABT7AD04_9HYPH</name>
<organism evidence="4 5">
    <name type="scientific">Chelatococcus albus</name>
    <dbReference type="NCBI Taxonomy" id="3047466"/>
    <lineage>
        <taxon>Bacteria</taxon>
        <taxon>Pseudomonadati</taxon>
        <taxon>Pseudomonadota</taxon>
        <taxon>Alphaproteobacteria</taxon>
        <taxon>Hyphomicrobiales</taxon>
        <taxon>Chelatococcaceae</taxon>
        <taxon>Chelatococcus</taxon>
    </lineage>
</organism>
<comment type="similarity">
    <text evidence="1">Belongs to the ATP12 family.</text>
</comment>
<accession>A0ABT7AD04</accession>
<dbReference type="Proteomes" id="UP001321492">
    <property type="component" value="Unassembled WGS sequence"/>
</dbReference>
<dbReference type="SUPFAM" id="SSF160909">
    <property type="entry name" value="ATP12-like"/>
    <property type="match status" value="1"/>
</dbReference>
<evidence type="ECO:0000256" key="3">
    <source>
        <dbReference type="ARBA" id="ARBA00023186"/>
    </source>
</evidence>
<comment type="caution">
    <text evidence="4">The sequence shown here is derived from an EMBL/GenBank/DDBJ whole genome shotgun (WGS) entry which is preliminary data.</text>
</comment>
<dbReference type="InterPro" id="IPR042272">
    <property type="entry name" value="ATP12_ATP_synth-F1-assembly_N"/>
</dbReference>
<evidence type="ECO:0000256" key="1">
    <source>
        <dbReference type="ARBA" id="ARBA00008231"/>
    </source>
</evidence>
<protein>
    <submittedName>
        <fullName evidence="4">ATP12 family protein</fullName>
    </submittedName>
</protein>
<evidence type="ECO:0000313" key="4">
    <source>
        <dbReference type="EMBL" id="MDJ1157266.1"/>
    </source>
</evidence>
<proteinExistence type="inferred from homology"/>
<dbReference type="InterPro" id="IPR023335">
    <property type="entry name" value="ATP12_ortho_dom_sf"/>
</dbReference>
<dbReference type="PANTHER" id="PTHR21013:SF10">
    <property type="entry name" value="ATP SYNTHASE MITOCHONDRIAL F1 COMPLEX ASSEMBLY FACTOR 2"/>
    <property type="match status" value="1"/>
</dbReference>
<keyword evidence="3" id="KW-0143">Chaperone</keyword>
<dbReference type="RefSeq" id="WP_283739228.1">
    <property type="nucleotide sequence ID" value="NZ_JASJEV010000001.1"/>
</dbReference>
<keyword evidence="5" id="KW-1185">Reference proteome</keyword>
<evidence type="ECO:0000313" key="5">
    <source>
        <dbReference type="Proteomes" id="UP001321492"/>
    </source>
</evidence>
<keyword evidence="2" id="KW-0809">Transit peptide</keyword>